<dbReference type="InterPro" id="IPR036457">
    <property type="entry name" value="PPM-type-like_dom_sf"/>
</dbReference>
<name>V5ZAT3_9GAMM</name>
<proteinExistence type="predicted"/>
<accession>V5ZAT3</accession>
<evidence type="ECO:0000313" key="2">
    <source>
        <dbReference type="Proteomes" id="UP000018217"/>
    </source>
</evidence>
<dbReference type="EMBL" id="CAHS01000016">
    <property type="protein sequence ID" value="CCG88016.1"/>
    <property type="molecule type" value="Genomic_DNA"/>
</dbReference>
<dbReference type="AlphaFoldDB" id="V5ZAT3"/>
<organism evidence="1 2">
    <name type="scientific">Erwinia piriflorinigrans CFBP 5888</name>
    <dbReference type="NCBI Taxonomy" id="1161919"/>
    <lineage>
        <taxon>Bacteria</taxon>
        <taxon>Pseudomonadati</taxon>
        <taxon>Pseudomonadota</taxon>
        <taxon>Gammaproteobacteria</taxon>
        <taxon>Enterobacterales</taxon>
        <taxon>Erwiniaceae</taxon>
        <taxon>Erwinia</taxon>
    </lineage>
</organism>
<evidence type="ECO:0008006" key="3">
    <source>
        <dbReference type="Google" id="ProtNLM"/>
    </source>
</evidence>
<evidence type="ECO:0000313" key="1">
    <source>
        <dbReference type="EMBL" id="CCG88016.1"/>
    </source>
</evidence>
<comment type="caution">
    <text evidence="1">The sequence shown here is derived from an EMBL/GenBank/DDBJ whole genome shotgun (WGS) entry which is preliminary data.</text>
</comment>
<dbReference type="SUPFAM" id="SSF81606">
    <property type="entry name" value="PP2C-like"/>
    <property type="match status" value="1"/>
</dbReference>
<dbReference type="STRING" id="1161919.EPIR_2653"/>
<reference evidence="1 2" key="1">
    <citation type="journal article" date="2013" name="Syst. Appl. Microbiol.">
        <title>Phylogenetic position and virulence apparatus of the pear flower necrosis pathogen Erwinia piriflorinigrans CFBP 5888T as assessed by comparative genomics.</title>
        <authorList>
            <person name="Smits T.H."/>
            <person name="Rezzonico F."/>
            <person name="Lopez M.M."/>
            <person name="Blom J."/>
            <person name="Goesmann A."/>
            <person name="Frey J.E."/>
            <person name="Duffy B."/>
        </authorList>
    </citation>
    <scope>NUCLEOTIDE SEQUENCE [LARGE SCALE GENOMIC DNA]</scope>
    <source>
        <strain evidence="2">CFBP5888</strain>
    </source>
</reference>
<keyword evidence="2" id="KW-1185">Reference proteome</keyword>
<protein>
    <recommendedName>
        <fullName evidence="3">PPM-type phosphatase domain-containing protein</fullName>
    </recommendedName>
</protein>
<gene>
    <name evidence="1" type="ORF">EPIR_2653</name>
</gene>
<dbReference type="Gene3D" id="3.60.40.10">
    <property type="entry name" value="PPM-type phosphatase domain"/>
    <property type="match status" value="1"/>
</dbReference>
<sequence length="218" mass="24812">MLMHISWKSQKGSSHKNNNDYVAIRANGDHFSAVIVDASDKGKAPSRLAEYWAKTLLTSYIKQEHGSVLTLLKDIHRTLIPDYLTESASYTLIDIDLKDRSGEIVYVGDCRLGKSNHCDINWVNEPHIIVSTFPELDESYACFLTRVLKARRFTLPDQVNFSWQHGEILLLCTDGYWRPHSDNQGLNRDDASALKVRPDDSDLTLTVDSDCDNFFFIT</sequence>
<dbReference type="Proteomes" id="UP000018217">
    <property type="component" value="Unassembled WGS sequence"/>
</dbReference>